<comment type="caution">
    <text evidence="1">The sequence shown here is derived from an EMBL/GenBank/DDBJ whole genome shotgun (WGS) entry which is preliminary data.</text>
</comment>
<keyword evidence="2" id="KW-1185">Reference proteome</keyword>
<reference evidence="1 2" key="1">
    <citation type="journal article" date="2019" name="Commun. Biol.">
        <title>The bagworm genome reveals a unique fibroin gene that provides high tensile strength.</title>
        <authorList>
            <person name="Kono N."/>
            <person name="Nakamura H."/>
            <person name="Ohtoshi R."/>
            <person name="Tomita M."/>
            <person name="Numata K."/>
            <person name="Arakawa K."/>
        </authorList>
    </citation>
    <scope>NUCLEOTIDE SEQUENCE [LARGE SCALE GENOMIC DNA]</scope>
</reference>
<sequence length="152" mass="17243">MGNLRHTERTVVRGRRVCVGADNPRPVPSQRGEEVRGLRHRTLCGRTLLLEGDSTDTTTSQQLLNGSRNAPVLQHKSRPICGRKRPSDSITDSEIHLTPARDRPFTAPIIVESHARRRRPRSRTQYASLAARIAFQLRSQSNRCGEPHYELY</sequence>
<gene>
    <name evidence="1" type="ORF">EVAR_48487_1</name>
</gene>
<accession>A0A4C1XIJ6</accession>
<name>A0A4C1XIJ6_EUMVA</name>
<organism evidence="1 2">
    <name type="scientific">Eumeta variegata</name>
    <name type="common">Bagworm moth</name>
    <name type="synonym">Eumeta japonica</name>
    <dbReference type="NCBI Taxonomy" id="151549"/>
    <lineage>
        <taxon>Eukaryota</taxon>
        <taxon>Metazoa</taxon>
        <taxon>Ecdysozoa</taxon>
        <taxon>Arthropoda</taxon>
        <taxon>Hexapoda</taxon>
        <taxon>Insecta</taxon>
        <taxon>Pterygota</taxon>
        <taxon>Neoptera</taxon>
        <taxon>Endopterygota</taxon>
        <taxon>Lepidoptera</taxon>
        <taxon>Glossata</taxon>
        <taxon>Ditrysia</taxon>
        <taxon>Tineoidea</taxon>
        <taxon>Psychidae</taxon>
        <taxon>Oiketicinae</taxon>
        <taxon>Eumeta</taxon>
    </lineage>
</organism>
<dbReference type="EMBL" id="BGZK01000838">
    <property type="protein sequence ID" value="GBP62314.1"/>
    <property type="molecule type" value="Genomic_DNA"/>
</dbReference>
<evidence type="ECO:0000313" key="1">
    <source>
        <dbReference type="EMBL" id="GBP62314.1"/>
    </source>
</evidence>
<dbReference type="Proteomes" id="UP000299102">
    <property type="component" value="Unassembled WGS sequence"/>
</dbReference>
<proteinExistence type="predicted"/>
<evidence type="ECO:0000313" key="2">
    <source>
        <dbReference type="Proteomes" id="UP000299102"/>
    </source>
</evidence>
<dbReference type="AlphaFoldDB" id="A0A4C1XIJ6"/>
<protein>
    <submittedName>
        <fullName evidence="1">Uncharacterized protein</fullName>
    </submittedName>
</protein>